<sequence>MLSSPFSPRKARTTHVLLLLLLLSSRPSYRRCWLRGCHRDPTPSMLLTASRAMVVAVRLPPSLESLQRGRTAVAAHRPTPDLSWPHRPAEDLHWPDSSARTQLPRTLPS</sequence>
<dbReference type="AlphaFoldDB" id="A0A2M4D285"/>
<feature type="chain" id="PRO_5014701690" evidence="2">
    <location>
        <begin position="31"/>
        <end position="109"/>
    </location>
</feature>
<feature type="compositionally biased region" description="Polar residues" evidence="1">
    <location>
        <begin position="98"/>
        <end position="109"/>
    </location>
</feature>
<name>A0A2M4D285_ANODA</name>
<feature type="signal peptide" evidence="2">
    <location>
        <begin position="1"/>
        <end position="30"/>
    </location>
</feature>
<evidence type="ECO:0000313" key="3">
    <source>
        <dbReference type="EMBL" id="MBW71198.1"/>
    </source>
</evidence>
<reference evidence="3" key="1">
    <citation type="submission" date="2018-01" db="EMBL/GenBank/DDBJ databases">
        <title>An insight into the sialome of Amazonian anophelines.</title>
        <authorList>
            <person name="Ribeiro J.M."/>
            <person name="Scarpassa V."/>
            <person name="Calvo E."/>
        </authorList>
    </citation>
    <scope>NUCLEOTIDE SEQUENCE</scope>
</reference>
<evidence type="ECO:0000256" key="2">
    <source>
        <dbReference type="SAM" id="SignalP"/>
    </source>
</evidence>
<protein>
    <submittedName>
        <fullName evidence="3">Putative secreted protein</fullName>
    </submittedName>
</protein>
<feature type="region of interest" description="Disordered" evidence="1">
    <location>
        <begin position="69"/>
        <end position="109"/>
    </location>
</feature>
<organism evidence="3">
    <name type="scientific">Anopheles darlingi</name>
    <name type="common">Mosquito</name>
    <dbReference type="NCBI Taxonomy" id="43151"/>
    <lineage>
        <taxon>Eukaryota</taxon>
        <taxon>Metazoa</taxon>
        <taxon>Ecdysozoa</taxon>
        <taxon>Arthropoda</taxon>
        <taxon>Hexapoda</taxon>
        <taxon>Insecta</taxon>
        <taxon>Pterygota</taxon>
        <taxon>Neoptera</taxon>
        <taxon>Endopterygota</taxon>
        <taxon>Diptera</taxon>
        <taxon>Nematocera</taxon>
        <taxon>Culicoidea</taxon>
        <taxon>Culicidae</taxon>
        <taxon>Anophelinae</taxon>
        <taxon>Anopheles</taxon>
    </lineage>
</organism>
<keyword evidence="2" id="KW-0732">Signal</keyword>
<dbReference type="EMBL" id="GGFL01007020">
    <property type="protein sequence ID" value="MBW71198.1"/>
    <property type="molecule type" value="Transcribed_RNA"/>
</dbReference>
<evidence type="ECO:0000256" key="1">
    <source>
        <dbReference type="SAM" id="MobiDB-lite"/>
    </source>
</evidence>
<proteinExistence type="predicted"/>
<accession>A0A2M4D285</accession>